<evidence type="ECO:0000256" key="4">
    <source>
        <dbReference type="ARBA" id="ARBA00038919"/>
    </source>
</evidence>
<dbReference type="InterPro" id="IPR011032">
    <property type="entry name" value="GroES-like_sf"/>
</dbReference>
<dbReference type="GO" id="GO:0070402">
    <property type="term" value="F:NADPH binding"/>
    <property type="evidence" value="ECO:0007669"/>
    <property type="project" value="TreeGrafter"/>
</dbReference>
<evidence type="ECO:0000256" key="2">
    <source>
        <dbReference type="ARBA" id="ARBA00022857"/>
    </source>
</evidence>
<comment type="caution">
    <text evidence="7">The sequence shown here is derived from an EMBL/GenBank/DDBJ whole genome shotgun (WGS) entry which is preliminary data.</text>
</comment>
<evidence type="ECO:0000256" key="1">
    <source>
        <dbReference type="ARBA" id="ARBA00010371"/>
    </source>
</evidence>
<comment type="similarity">
    <text evidence="1">Belongs to the zinc-containing alcohol dehydrogenase family. Quinone oxidoreductase subfamily.</text>
</comment>
<dbReference type="Gene3D" id="3.40.50.720">
    <property type="entry name" value="NAD(P)-binding Rossmann-like Domain"/>
    <property type="match status" value="1"/>
</dbReference>
<evidence type="ECO:0000313" key="7">
    <source>
        <dbReference type="EMBL" id="RMN38797.1"/>
    </source>
</evidence>
<dbReference type="CDD" id="cd05286">
    <property type="entry name" value="QOR2"/>
    <property type="match status" value="1"/>
</dbReference>
<dbReference type="GO" id="GO:0035925">
    <property type="term" value="F:mRNA 3'-UTR AU-rich region binding"/>
    <property type="evidence" value="ECO:0007669"/>
    <property type="project" value="TreeGrafter"/>
</dbReference>
<dbReference type="FunFam" id="3.40.50.720:FF:000053">
    <property type="entry name" value="Quinone oxidoreductase 1"/>
    <property type="match status" value="1"/>
</dbReference>
<dbReference type="EMBL" id="RBOW01000148">
    <property type="protein sequence ID" value="RMN38797.1"/>
    <property type="molecule type" value="Genomic_DNA"/>
</dbReference>
<dbReference type="InterPro" id="IPR047618">
    <property type="entry name" value="QOR-like"/>
</dbReference>
<dbReference type="Pfam" id="PF00107">
    <property type="entry name" value="ADH_zinc_N"/>
    <property type="match status" value="1"/>
</dbReference>
<proteinExistence type="inferred from homology"/>
<dbReference type="Pfam" id="PF08240">
    <property type="entry name" value="ADH_N"/>
    <property type="match status" value="1"/>
</dbReference>
<dbReference type="GO" id="GO:0008270">
    <property type="term" value="F:zinc ion binding"/>
    <property type="evidence" value="ECO:0007669"/>
    <property type="project" value="InterPro"/>
</dbReference>
<accession>A0A3M3LUH8</accession>
<dbReference type="NCBIfam" id="NF008024">
    <property type="entry name" value="PRK10754.1"/>
    <property type="match status" value="1"/>
</dbReference>
<dbReference type="InterPro" id="IPR020843">
    <property type="entry name" value="ER"/>
</dbReference>
<sequence length="355" mass="37741">MGRQDWQLTQVGRRSPIGFFAALQPSRREHMAKRIQFSTVGGPEVLEYVDFEPEAPGPQAVAVRNKAIGLNFIDTYYRSGLYPASSLPSGLGAEGAGVVEAVGVEVTRFKVGDRVAYGTGPLGAYSDVHVLPEANLVKLADSVSFEQAAALMLKGLTVQYLLRQTYQVKPGEIILFHAAAGGVGSLACQWAKALGAKLIGTVSSPEKAAHAKALGAWETIDYSHEDVAKRVLELTDGKKCPVVYDGVGQDTWLTSLDSVAPRGLVVSFGNASGPVSGVNLGILAQKGSVYVTRPTLGSYANNAQNLQTMADELFNMLASGKLKVDNIQQYALKDAAEAQTELSTRRTTGSTILIP</sequence>
<dbReference type="AlphaFoldDB" id="A0A3M3LUH8"/>
<dbReference type="SUPFAM" id="SSF51735">
    <property type="entry name" value="NAD(P)-binding Rossmann-fold domains"/>
    <property type="match status" value="1"/>
</dbReference>
<dbReference type="EC" id="1.6.5.5" evidence="4"/>
<feature type="domain" description="Enoyl reductase (ER)" evidence="6">
    <location>
        <begin position="41"/>
        <end position="353"/>
    </location>
</feature>
<organism evidence="7 8">
    <name type="scientific">Pseudomonas cannabina</name>
    <dbReference type="NCBI Taxonomy" id="86840"/>
    <lineage>
        <taxon>Bacteria</taxon>
        <taxon>Pseudomonadati</taxon>
        <taxon>Pseudomonadota</taxon>
        <taxon>Gammaproteobacteria</taxon>
        <taxon>Pseudomonadales</taxon>
        <taxon>Pseudomonadaceae</taxon>
        <taxon>Pseudomonas</taxon>
    </lineage>
</organism>
<dbReference type="Proteomes" id="UP000281372">
    <property type="component" value="Unassembled WGS sequence"/>
</dbReference>
<keyword evidence="2" id="KW-0521">NADP</keyword>
<name>A0A3M3LUH8_PSECA</name>
<keyword evidence="3" id="KW-0560">Oxidoreductase</keyword>
<dbReference type="InterPro" id="IPR036291">
    <property type="entry name" value="NAD(P)-bd_dom_sf"/>
</dbReference>
<dbReference type="SMART" id="SM00829">
    <property type="entry name" value="PKS_ER"/>
    <property type="match status" value="1"/>
</dbReference>
<evidence type="ECO:0000259" key="6">
    <source>
        <dbReference type="SMART" id="SM00829"/>
    </source>
</evidence>
<dbReference type="GO" id="GO:0005829">
    <property type="term" value="C:cytosol"/>
    <property type="evidence" value="ECO:0007669"/>
    <property type="project" value="TreeGrafter"/>
</dbReference>
<comment type="catalytic activity">
    <reaction evidence="5">
        <text>2 a quinone + NADPH + H(+) = 2 a 1,4-benzosemiquinone + NADP(+)</text>
        <dbReference type="Rhea" id="RHEA:14269"/>
        <dbReference type="ChEBI" id="CHEBI:15378"/>
        <dbReference type="ChEBI" id="CHEBI:57783"/>
        <dbReference type="ChEBI" id="CHEBI:58349"/>
        <dbReference type="ChEBI" id="CHEBI:132124"/>
        <dbReference type="ChEBI" id="CHEBI:134225"/>
        <dbReference type="EC" id="1.6.5.5"/>
    </reaction>
</comment>
<evidence type="ECO:0000313" key="8">
    <source>
        <dbReference type="Proteomes" id="UP000281372"/>
    </source>
</evidence>
<dbReference type="Gene3D" id="3.90.180.10">
    <property type="entry name" value="Medium-chain alcohol dehydrogenases, catalytic domain"/>
    <property type="match status" value="1"/>
</dbReference>
<evidence type="ECO:0000256" key="5">
    <source>
        <dbReference type="ARBA" id="ARBA00048980"/>
    </source>
</evidence>
<dbReference type="PROSITE" id="PS01162">
    <property type="entry name" value="QOR_ZETA_CRYSTAL"/>
    <property type="match status" value="1"/>
</dbReference>
<dbReference type="InterPro" id="IPR013149">
    <property type="entry name" value="ADH-like_C"/>
</dbReference>
<protein>
    <recommendedName>
        <fullName evidence="4">NADPH:quinone reductase</fullName>
        <ecNumber evidence="4">1.6.5.5</ecNumber>
    </recommendedName>
</protein>
<gene>
    <name evidence="7" type="ORF">ALQ64_04666</name>
</gene>
<evidence type="ECO:0000256" key="3">
    <source>
        <dbReference type="ARBA" id="ARBA00023002"/>
    </source>
</evidence>
<dbReference type="GO" id="GO:0003960">
    <property type="term" value="F:quinone reductase (NADPH) activity"/>
    <property type="evidence" value="ECO:0007669"/>
    <property type="project" value="UniProtKB-EC"/>
</dbReference>
<dbReference type="PANTHER" id="PTHR48106">
    <property type="entry name" value="QUINONE OXIDOREDUCTASE PIG3-RELATED"/>
    <property type="match status" value="1"/>
</dbReference>
<dbReference type="SUPFAM" id="SSF50129">
    <property type="entry name" value="GroES-like"/>
    <property type="match status" value="1"/>
</dbReference>
<dbReference type="PANTHER" id="PTHR48106:SF13">
    <property type="entry name" value="QUINONE OXIDOREDUCTASE-RELATED"/>
    <property type="match status" value="1"/>
</dbReference>
<dbReference type="InterPro" id="IPR002364">
    <property type="entry name" value="Quin_OxRdtase/zeta-crystal_CS"/>
</dbReference>
<dbReference type="InterPro" id="IPR013154">
    <property type="entry name" value="ADH-like_N"/>
</dbReference>
<reference evidence="7 8" key="1">
    <citation type="submission" date="2018-08" db="EMBL/GenBank/DDBJ databases">
        <title>Recombination of ecologically and evolutionarily significant loci maintains genetic cohesion in the Pseudomonas syringae species complex.</title>
        <authorList>
            <person name="Dillon M."/>
            <person name="Thakur S."/>
            <person name="Almeida R.N.D."/>
            <person name="Weir B.S."/>
            <person name="Guttman D.S."/>
        </authorList>
    </citation>
    <scope>NUCLEOTIDE SEQUENCE [LARGE SCALE GENOMIC DNA]</scope>
    <source>
        <strain evidence="7 8">ICMP 2821</strain>
    </source>
</reference>